<dbReference type="Gramene" id="AUR62038461-RA">
    <property type="protein sequence ID" value="AUR62038461-RA:cds"/>
    <property type="gene ID" value="AUR62038461"/>
</dbReference>
<reference evidence="1" key="1">
    <citation type="journal article" date="2017" name="Nature">
        <title>The genome of Chenopodium quinoa.</title>
        <authorList>
            <person name="Jarvis D.E."/>
            <person name="Ho Y.S."/>
            <person name="Lightfoot D.J."/>
            <person name="Schmoeckel S.M."/>
            <person name="Li B."/>
            <person name="Borm T.J.A."/>
            <person name="Ohyanagi H."/>
            <person name="Mineta K."/>
            <person name="Michell C.T."/>
            <person name="Saber N."/>
            <person name="Kharbatia N.M."/>
            <person name="Rupper R.R."/>
            <person name="Sharp A.R."/>
            <person name="Dally N."/>
            <person name="Boughton B.A."/>
            <person name="Woo Y.H."/>
            <person name="Gao G."/>
            <person name="Schijlen E.G.W.M."/>
            <person name="Guo X."/>
            <person name="Momin A.A."/>
            <person name="Negrao S."/>
            <person name="Al-Babili S."/>
            <person name="Gehring C."/>
            <person name="Roessner U."/>
            <person name="Jung C."/>
            <person name="Murphy K."/>
            <person name="Arold S.T."/>
            <person name="Gojobori T."/>
            <person name="van der Linden C.G."/>
            <person name="van Loo E.N."/>
            <person name="Jellen E.N."/>
            <person name="Maughan P.J."/>
            <person name="Tester M."/>
        </authorList>
    </citation>
    <scope>NUCLEOTIDE SEQUENCE [LARGE SCALE GENOMIC DNA]</scope>
    <source>
        <strain evidence="1">cv. PI 614886</strain>
    </source>
</reference>
<proteinExistence type="predicted"/>
<evidence type="ECO:0000313" key="1">
    <source>
        <dbReference type="EnsemblPlants" id="AUR62038461-RA:cds"/>
    </source>
</evidence>
<evidence type="ECO:0000313" key="2">
    <source>
        <dbReference type="Proteomes" id="UP000596660"/>
    </source>
</evidence>
<accession>A0A803N0H7</accession>
<dbReference type="Proteomes" id="UP000596660">
    <property type="component" value="Unplaced"/>
</dbReference>
<keyword evidence="2" id="KW-1185">Reference proteome</keyword>
<dbReference type="EnsemblPlants" id="AUR62038461-RA">
    <property type="protein sequence ID" value="AUR62038461-RA:cds"/>
    <property type="gene ID" value="AUR62038461"/>
</dbReference>
<reference evidence="1" key="2">
    <citation type="submission" date="2021-03" db="UniProtKB">
        <authorList>
            <consortium name="EnsemblPlants"/>
        </authorList>
    </citation>
    <scope>IDENTIFICATION</scope>
</reference>
<organism evidence="1 2">
    <name type="scientific">Chenopodium quinoa</name>
    <name type="common">Quinoa</name>
    <dbReference type="NCBI Taxonomy" id="63459"/>
    <lineage>
        <taxon>Eukaryota</taxon>
        <taxon>Viridiplantae</taxon>
        <taxon>Streptophyta</taxon>
        <taxon>Embryophyta</taxon>
        <taxon>Tracheophyta</taxon>
        <taxon>Spermatophyta</taxon>
        <taxon>Magnoliopsida</taxon>
        <taxon>eudicotyledons</taxon>
        <taxon>Gunneridae</taxon>
        <taxon>Pentapetalae</taxon>
        <taxon>Caryophyllales</taxon>
        <taxon>Chenopodiaceae</taxon>
        <taxon>Chenopodioideae</taxon>
        <taxon>Atripliceae</taxon>
        <taxon>Chenopodium</taxon>
    </lineage>
</organism>
<dbReference type="AlphaFoldDB" id="A0A803N0H7"/>
<name>A0A803N0H7_CHEQI</name>
<sequence length="184" mass="20565">MFMLQREEYPLTVMDSVLSLNVRGANLASKQKIKQFIVANKCGLVGLLETTVKSHNMGKLYLVVEGTLSISIYSPWIVFRDFNYVLEAEERIEALVCWNEMANFRACIDDCDLADMKYSVMKGILIVCILHVYPEQQMGKKPFSPRNILLGTSGDNKIPANAAVIQTGVIYGAGFPSDYSFYSG</sequence>
<protein>
    <submittedName>
        <fullName evidence="1">Uncharacterized protein</fullName>
    </submittedName>
</protein>